<evidence type="ECO:0000313" key="4">
    <source>
        <dbReference type="Proteomes" id="UP001317259"/>
    </source>
</evidence>
<name>A0ABT0FUA6_9ACTN</name>
<feature type="transmembrane region" description="Helical" evidence="2">
    <location>
        <begin position="169"/>
        <end position="189"/>
    </location>
</feature>
<feature type="region of interest" description="Disordered" evidence="1">
    <location>
        <begin position="1"/>
        <end position="24"/>
    </location>
</feature>
<keyword evidence="2" id="KW-1133">Transmembrane helix</keyword>
<feature type="transmembrane region" description="Helical" evidence="2">
    <location>
        <begin position="67"/>
        <end position="85"/>
    </location>
</feature>
<evidence type="ECO:0000256" key="1">
    <source>
        <dbReference type="SAM" id="MobiDB-lite"/>
    </source>
</evidence>
<proteinExistence type="predicted"/>
<protein>
    <submittedName>
        <fullName evidence="3">DUF2306 domain-containing protein</fullName>
    </submittedName>
</protein>
<keyword evidence="2" id="KW-0812">Transmembrane</keyword>
<dbReference type="EMBL" id="JAKRKC020000001">
    <property type="protein sequence ID" value="MCK2215849.1"/>
    <property type="molecule type" value="Genomic_DNA"/>
</dbReference>
<dbReference type="Pfam" id="PF10067">
    <property type="entry name" value="DUF2306"/>
    <property type="match status" value="1"/>
</dbReference>
<dbReference type="Proteomes" id="UP001317259">
    <property type="component" value="Unassembled WGS sequence"/>
</dbReference>
<feature type="transmembrane region" description="Helical" evidence="2">
    <location>
        <begin position="105"/>
        <end position="124"/>
    </location>
</feature>
<feature type="compositionally biased region" description="Pro residues" evidence="1">
    <location>
        <begin position="1"/>
        <end position="20"/>
    </location>
</feature>
<evidence type="ECO:0000313" key="3">
    <source>
        <dbReference type="EMBL" id="MCK2215849.1"/>
    </source>
</evidence>
<reference evidence="3 4" key="1">
    <citation type="submission" date="2022-04" db="EMBL/GenBank/DDBJ databases">
        <title>Genome draft of Actinomadura sp. ATCC 31491.</title>
        <authorList>
            <person name="Shi X."/>
            <person name="Du Y."/>
        </authorList>
    </citation>
    <scope>NUCLEOTIDE SEQUENCE [LARGE SCALE GENOMIC DNA]</scope>
    <source>
        <strain evidence="3 4">ATCC 31491</strain>
    </source>
</reference>
<organism evidence="3 4">
    <name type="scientific">Actinomadura luzonensis</name>
    <dbReference type="NCBI Taxonomy" id="2805427"/>
    <lineage>
        <taxon>Bacteria</taxon>
        <taxon>Bacillati</taxon>
        <taxon>Actinomycetota</taxon>
        <taxon>Actinomycetes</taxon>
        <taxon>Streptosporangiales</taxon>
        <taxon>Thermomonosporaceae</taxon>
        <taxon>Actinomadura</taxon>
    </lineage>
</organism>
<sequence length="230" mass="24066">MTQAPATPPSTPPTTPPGPRPARRSRLVPAGLVALSLVPVVAGTLRLSELSGLALVGPDVLPDDTHLAAAPLVVHIVGASVYTVLGAFQFGGRRPPARHRLMGRILLPCGLAAALSGLWLTVFYPRRPVDVELLTVLRIGFGSAMAAALLLGLAAVLRRDHRAHRAWMTRGYALGLGAGSQAVIVSLWAAVAGQPAGNTRALLLGAGWAVNLAVAEWLIRRRRARRAVSA</sequence>
<gene>
    <name evidence="3" type="ORF">MF672_018910</name>
</gene>
<comment type="caution">
    <text evidence="3">The sequence shown here is derived from an EMBL/GenBank/DDBJ whole genome shotgun (WGS) entry which is preliminary data.</text>
</comment>
<dbReference type="InterPro" id="IPR018750">
    <property type="entry name" value="DUF2306_membrane"/>
</dbReference>
<dbReference type="RefSeq" id="WP_242380691.1">
    <property type="nucleotide sequence ID" value="NZ_JAKRKC020000001.1"/>
</dbReference>
<keyword evidence="2" id="KW-0472">Membrane</keyword>
<evidence type="ECO:0000256" key="2">
    <source>
        <dbReference type="SAM" id="Phobius"/>
    </source>
</evidence>
<feature type="transmembrane region" description="Helical" evidence="2">
    <location>
        <begin position="136"/>
        <end position="157"/>
    </location>
</feature>
<feature type="transmembrane region" description="Helical" evidence="2">
    <location>
        <begin position="27"/>
        <end position="47"/>
    </location>
</feature>
<accession>A0ABT0FUA6</accession>
<keyword evidence="4" id="KW-1185">Reference proteome</keyword>
<feature type="transmembrane region" description="Helical" evidence="2">
    <location>
        <begin position="201"/>
        <end position="219"/>
    </location>
</feature>